<dbReference type="Pfam" id="PF13185">
    <property type="entry name" value="GAF_2"/>
    <property type="match status" value="1"/>
</dbReference>
<dbReference type="EMBL" id="LT629749">
    <property type="protein sequence ID" value="SDS26914.1"/>
    <property type="molecule type" value="Genomic_DNA"/>
</dbReference>
<feature type="compositionally biased region" description="Low complexity" evidence="3">
    <location>
        <begin position="17"/>
        <end position="26"/>
    </location>
</feature>
<feature type="domain" description="ANTAR" evidence="4">
    <location>
        <begin position="186"/>
        <end position="247"/>
    </location>
</feature>
<dbReference type="InterPro" id="IPR036388">
    <property type="entry name" value="WH-like_DNA-bd_sf"/>
</dbReference>
<keyword evidence="1" id="KW-0805">Transcription regulation</keyword>
<dbReference type="RefSeq" id="WP_091411446.1">
    <property type="nucleotide sequence ID" value="NZ_LT629749.1"/>
</dbReference>
<dbReference type="Pfam" id="PF03861">
    <property type="entry name" value="ANTAR"/>
    <property type="match status" value="1"/>
</dbReference>
<feature type="region of interest" description="Disordered" evidence="3">
    <location>
        <begin position="1"/>
        <end position="26"/>
    </location>
</feature>
<protein>
    <submittedName>
        <fullName evidence="5">ANTAR domain-containing protein</fullName>
    </submittedName>
</protein>
<keyword evidence="6" id="KW-1185">Reference proteome</keyword>
<proteinExistence type="predicted"/>
<dbReference type="AlphaFoldDB" id="A0A1H1QTX4"/>
<dbReference type="Gene3D" id="1.10.10.10">
    <property type="entry name" value="Winged helix-like DNA-binding domain superfamily/Winged helix DNA-binding domain"/>
    <property type="match status" value="1"/>
</dbReference>
<dbReference type="Gene3D" id="3.30.450.40">
    <property type="match status" value="1"/>
</dbReference>
<dbReference type="STRING" id="546871.SAMN04488543_1403"/>
<reference evidence="5 6" key="1">
    <citation type="submission" date="2016-10" db="EMBL/GenBank/DDBJ databases">
        <authorList>
            <person name="de Groot N.N."/>
        </authorList>
    </citation>
    <scope>NUCLEOTIDE SEQUENCE [LARGE SCALE GENOMIC DNA]</scope>
    <source>
        <strain evidence="5 6">DSM 21741</strain>
    </source>
</reference>
<evidence type="ECO:0000313" key="5">
    <source>
        <dbReference type="EMBL" id="SDS26914.1"/>
    </source>
</evidence>
<dbReference type="InterPro" id="IPR003018">
    <property type="entry name" value="GAF"/>
</dbReference>
<dbReference type="InterPro" id="IPR005561">
    <property type="entry name" value="ANTAR"/>
</dbReference>
<evidence type="ECO:0000256" key="2">
    <source>
        <dbReference type="ARBA" id="ARBA00023163"/>
    </source>
</evidence>
<dbReference type="Proteomes" id="UP000199092">
    <property type="component" value="Chromosome I"/>
</dbReference>
<gene>
    <name evidence="5" type="ORF">SAMN04488543_1403</name>
</gene>
<keyword evidence="2" id="KW-0804">Transcription</keyword>
<dbReference type="SMART" id="SM00065">
    <property type="entry name" value="GAF"/>
    <property type="match status" value="1"/>
</dbReference>
<organism evidence="5 6">
    <name type="scientific">Friedmanniella luteola</name>
    <dbReference type="NCBI Taxonomy" id="546871"/>
    <lineage>
        <taxon>Bacteria</taxon>
        <taxon>Bacillati</taxon>
        <taxon>Actinomycetota</taxon>
        <taxon>Actinomycetes</taxon>
        <taxon>Propionibacteriales</taxon>
        <taxon>Nocardioidaceae</taxon>
        <taxon>Friedmanniella</taxon>
    </lineage>
</organism>
<dbReference type="InterPro" id="IPR029016">
    <property type="entry name" value="GAF-like_dom_sf"/>
</dbReference>
<evidence type="ECO:0000256" key="1">
    <source>
        <dbReference type="ARBA" id="ARBA00023015"/>
    </source>
</evidence>
<sequence>MHVFDEGGAERGPAGGPAPAGATHATSTADPAAGVLAMLGAVGPTLADTLQHLAGLAATLAPQADGIALVVLRPDGGDERALTGCAATPERLQAELAEGPALDATRGGAVVGSADLAADDRWPGLAARVAAAGPRSALCVPLVRHGGVLGHVGAYADAADAFGDRERHLAARWAGAAAEACSEALLAEQERRTRLLELDGDERAAVDRAVAALAAQDGVGPDEALAVLEMLARTEQEDLVAVARAVATDVAGGP</sequence>
<evidence type="ECO:0000259" key="4">
    <source>
        <dbReference type="PROSITE" id="PS50921"/>
    </source>
</evidence>
<accession>A0A1H1QTX4</accession>
<evidence type="ECO:0000256" key="3">
    <source>
        <dbReference type="SAM" id="MobiDB-lite"/>
    </source>
</evidence>
<name>A0A1H1QTX4_9ACTN</name>
<evidence type="ECO:0000313" key="6">
    <source>
        <dbReference type="Proteomes" id="UP000199092"/>
    </source>
</evidence>
<dbReference type="PROSITE" id="PS50921">
    <property type="entry name" value="ANTAR"/>
    <property type="match status" value="1"/>
</dbReference>
<dbReference type="SUPFAM" id="SSF55781">
    <property type="entry name" value="GAF domain-like"/>
    <property type="match status" value="1"/>
</dbReference>
<dbReference type="GO" id="GO:0003723">
    <property type="term" value="F:RNA binding"/>
    <property type="evidence" value="ECO:0007669"/>
    <property type="project" value="InterPro"/>
</dbReference>